<protein>
    <recommendedName>
        <fullName evidence="3">beta-glucosidase</fullName>
        <ecNumber evidence="3">3.2.1.21</ecNumber>
    </recommendedName>
</protein>
<dbReference type="InterPro" id="IPR050288">
    <property type="entry name" value="Cellulose_deg_GH3"/>
</dbReference>
<feature type="domain" description="Glycoside hydrolase family 3 C-terminal" evidence="8">
    <location>
        <begin position="50"/>
        <end position="158"/>
    </location>
</feature>
<gene>
    <name evidence="9" type="ORF">CC84DRAFT_1226688</name>
</gene>
<feature type="compositionally biased region" description="Pro residues" evidence="7">
    <location>
        <begin position="13"/>
        <end position="23"/>
    </location>
</feature>
<dbReference type="STRING" id="1460663.A0A177CY19"/>
<evidence type="ECO:0000256" key="6">
    <source>
        <dbReference type="ARBA" id="ARBA00023295"/>
    </source>
</evidence>
<dbReference type="InterPro" id="IPR036881">
    <property type="entry name" value="Glyco_hydro_3_C_sf"/>
</dbReference>
<keyword evidence="6" id="KW-0326">Glycosidase</keyword>
<dbReference type="EC" id="3.2.1.21" evidence="3"/>
<proteinExistence type="inferred from homology"/>
<name>A0A177CY19_9PLEO</name>
<keyword evidence="10" id="KW-1185">Reference proteome</keyword>
<evidence type="ECO:0000313" key="9">
    <source>
        <dbReference type="EMBL" id="OAG12433.1"/>
    </source>
</evidence>
<feature type="region of interest" description="Disordered" evidence="7">
    <location>
        <begin position="1"/>
        <end position="26"/>
    </location>
</feature>
<keyword evidence="4" id="KW-0378">Hydrolase</keyword>
<organism evidence="9 10">
    <name type="scientific">Paraphaeosphaeria sporulosa</name>
    <dbReference type="NCBI Taxonomy" id="1460663"/>
    <lineage>
        <taxon>Eukaryota</taxon>
        <taxon>Fungi</taxon>
        <taxon>Dikarya</taxon>
        <taxon>Ascomycota</taxon>
        <taxon>Pezizomycotina</taxon>
        <taxon>Dothideomycetes</taxon>
        <taxon>Pleosporomycetidae</taxon>
        <taxon>Pleosporales</taxon>
        <taxon>Massarineae</taxon>
        <taxon>Didymosphaeriaceae</taxon>
        <taxon>Paraphaeosphaeria</taxon>
    </lineage>
</organism>
<evidence type="ECO:0000256" key="1">
    <source>
        <dbReference type="ARBA" id="ARBA00000448"/>
    </source>
</evidence>
<dbReference type="RefSeq" id="XP_018042798.1">
    <property type="nucleotide sequence ID" value="XM_018183593.1"/>
</dbReference>
<dbReference type="EMBL" id="KV441548">
    <property type="protein sequence ID" value="OAG12433.1"/>
    <property type="molecule type" value="Genomic_DNA"/>
</dbReference>
<dbReference type="PANTHER" id="PTHR42715:SF10">
    <property type="entry name" value="BETA-GLUCOSIDASE"/>
    <property type="match status" value="1"/>
</dbReference>
<dbReference type="GO" id="GO:0008422">
    <property type="term" value="F:beta-glucosidase activity"/>
    <property type="evidence" value="ECO:0007669"/>
    <property type="project" value="UniProtKB-EC"/>
</dbReference>
<dbReference type="OrthoDB" id="10036721at2759"/>
<dbReference type="SUPFAM" id="SSF52279">
    <property type="entry name" value="Beta-D-glucan exohydrolase, C-terminal domain"/>
    <property type="match status" value="1"/>
</dbReference>
<comment type="catalytic activity">
    <reaction evidence="1">
        <text>Hydrolysis of terminal, non-reducing beta-D-glucosyl residues with release of beta-D-glucose.</text>
        <dbReference type="EC" id="3.2.1.21"/>
    </reaction>
</comment>
<dbReference type="PANTHER" id="PTHR42715">
    <property type="entry name" value="BETA-GLUCOSIDASE"/>
    <property type="match status" value="1"/>
</dbReference>
<dbReference type="GeneID" id="28767079"/>
<dbReference type="Pfam" id="PF01915">
    <property type="entry name" value="Glyco_hydro_3_C"/>
    <property type="match status" value="1"/>
</dbReference>
<comment type="similarity">
    <text evidence="2">Belongs to the glycosyl hydrolase 3 family.</text>
</comment>
<evidence type="ECO:0000256" key="2">
    <source>
        <dbReference type="ARBA" id="ARBA00005336"/>
    </source>
</evidence>
<evidence type="ECO:0000256" key="7">
    <source>
        <dbReference type="SAM" id="MobiDB-lite"/>
    </source>
</evidence>
<evidence type="ECO:0000256" key="5">
    <source>
        <dbReference type="ARBA" id="ARBA00023277"/>
    </source>
</evidence>
<evidence type="ECO:0000256" key="4">
    <source>
        <dbReference type="ARBA" id="ARBA00022801"/>
    </source>
</evidence>
<dbReference type="InParanoid" id="A0A177CY19"/>
<dbReference type="Proteomes" id="UP000077069">
    <property type="component" value="Unassembled WGS sequence"/>
</dbReference>
<evidence type="ECO:0000256" key="3">
    <source>
        <dbReference type="ARBA" id="ARBA00012744"/>
    </source>
</evidence>
<dbReference type="GO" id="GO:0005975">
    <property type="term" value="P:carbohydrate metabolic process"/>
    <property type="evidence" value="ECO:0007669"/>
    <property type="project" value="InterPro"/>
</dbReference>
<dbReference type="InterPro" id="IPR002772">
    <property type="entry name" value="Glyco_hydro_3_C"/>
</dbReference>
<dbReference type="Gene3D" id="3.40.50.1700">
    <property type="entry name" value="Glycoside hydrolase family 3 C-terminal domain"/>
    <property type="match status" value="1"/>
</dbReference>
<evidence type="ECO:0000259" key="8">
    <source>
        <dbReference type="Pfam" id="PF01915"/>
    </source>
</evidence>
<keyword evidence="5" id="KW-0119">Carbohydrate metabolism</keyword>
<dbReference type="AlphaFoldDB" id="A0A177CY19"/>
<evidence type="ECO:0000313" key="10">
    <source>
        <dbReference type="Proteomes" id="UP000077069"/>
    </source>
</evidence>
<reference evidence="9 10" key="1">
    <citation type="submission" date="2016-05" db="EMBL/GenBank/DDBJ databases">
        <title>Comparative analysis of secretome profiles of manganese(II)-oxidizing ascomycete fungi.</title>
        <authorList>
            <consortium name="DOE Joint Genome Institute"/>
            <person name="Zeiner C.A."/>
            <person name="Purvine S.O."/>
            <person name="Zink E.M."/>
            <person name="Wu S."/>
            <person name="Pasa-Tolic L."/>
            <person name="Chaput D.L."/>
            <person name="Haridas S."/>
            <person name="Grigoriev I.V."/>
            <person name="Santelli C.M."/>
            <person name="Hansel C.M."/>
        </authorList>
    </citation>
    <scope>NUCLEOTIDE SEQUENCE [LARGE SCALE GENOMIC DNA]</scope>
    <source>
        <strain evidence="9 10">AP3s5-JAC2a</strain>
    </source>
</reference>
<sequence length="158" mass="17463">MQNRSKLSIGEPMPYPRLSPPKKPTPKIMPSLKLLALRARAMSVSYAPAAMRTNQTRLVHAVAAASNKTILVLYTGNPIDVSEVIDEFDAVLLARFPRQEGDNAAADVLTGRVSPNGRLATTWFKTLEDVPSFKHFPPQRQGDGKVTVEYEEGVRVDY</sequence>
<accession>A0A177CY19</accession>